<evidence type="ECO:0008006" key="5">
    <source>
        <dbReference type="Google" id="ProtNLM"/>
    </source>
</evidence>
<dbReference type="PROSITE" id="PS51257">
    <property type="entry name" value="PROKAR_LIPOPROTEIN"/>
    <property type="match status" value="1"/>
</dbReference>
<evidence type="ECO:0000313" key="3">
    <source>
        <dbReference type="EMBL" id="UOO89001.1"/>
    </source>
</evidence>
<accession>A0ABY4E0W8</accession>
<protein>
    <recommendedName>
        <fullName evidence="5">Lipoprotein</fullName>
    </recommendedName>
</protein>
<feature type="compositionally biased region" description="Polar residues" evidence="1">
    <location>
        <begin position="64"/>
        <end position="77"/>
    </location>
</feature>
<sequence>MKMSATLSLLLLTASLSACVSHPTQPVVTSTEERAAIAQYAPPPAAKPYFEPLPQTSARPPARKNQTATNKTSSSGNVILLHRPHRTYYRTPVVLIR</sequence>
<feature type="chain" id="PRO_5047193637" description="Lipoprotein" evidence="2">
    <location>
        <begin position="19"/>
        <end position="97"/>
    </location>
</feature>
<dbReference type="RefSeq" id="WP_058357325.1">
    <property type="nucleotide sequence ID" value="NZ_CABKVG010000010.1"/>
</dbReference>
<evidence type="ECO:0000256" key="2">
    <source>
        <dbReference type="SAM" id="SignalP"/>
    </source>
</evidence>
<keyword evidence="2" id="KW-0732">Signal</keyword>
<evidence type="ECO:0000313" key="4">
    <source>
        <dbReference type="Proteomes" id="UP000832011"/>
    </source>
</evidence>
<dbReference type="Proteomes" id="UP000832011">
    <property type="component" value="Chromosome"/>
</dbReference>
<feature type="region of interest" description="Disordered" evidence="1">
    <location>
        <begin position="44"/>
        <end position="81"/>
    </location>
</feature>
<gene>
    <name evidence="3" type="ORF">LVJ82_16380</name>
</gene>
<keyword evidence="4" id="KW-1185">Reference proteome</keyword>
<dbReference type="EMBL" id="CP091511">
    <property type="protein sequence ID" value="UOO89001.1"/>
    <property type="molecule type" value="Genomic_DNA"/>
</dbReference>
<evidence type="ECO:0000256" key="1">
    <source>
        <dbReference type="SAM" id="MobiDB-lite"/>
    </source>
</evidence>
<name>A0ABY4E0W8_9NEIS</name>
<proteinExistence type="predicted"/>
<feature type="signal peptide" evidence="2">
    <location>
        <begin position="1"/>
        <end position="18"/>
    </location>
</feature>
<reference evidence="3 4" key="1">
    <citation type="journal article" date="2022" name="Res Sq">
        <title>Evolution of multicellular longitudinally dividing oral cavity symbionts (Neisseriaceae).</title>
        <authorList>
            <person name="Nyongesa S."/>
            <person name="Weber P."/>
            <person name="Bernet E."/>
            <person name="Pullido F."/>
            <person name="Nieckarz M."/>
            <person name="Delaby M."/>
            <person name="Nieves C."/>
            <person name="Viehboeck T."/>
            <person name="Krause N."/>
            <person name="Rivera-Millot A."/>
            <person name="Nakamura A."/>
            <person name="Vischer N."/>
            <person name="VanNieuwenhze M."/>
            <person name="Brun Y."/>
            <person name="Cava F."/>
            <person name="Bulgheresi S."/>
            <person name="Veyrier F."/>
        </authorList>
    </citation>
    <scope>NUCLEOTIDE SEQUENCE [LARGE SCALE GENOMIC DNA]</scope>
    <source>
        <strain evidence="3 4">SN4</strain>
    </source>
</reference>
<organism evidence="3 4">
    <name type="scientific">Vitreoscilla massiliensis</name>
    <dbReference type="NCBI Taxonomy" id="1689272"/>
    <lineage>
        <taxon>Bacteria</taxon>
        <taxon>Pseudomonadati</taxon>
        <taxon>Pseudomonadota</taxon>
        <taxon>Betaproteobacteria</taxon>
        <taxon>Neisseriales</taxon>
        <taxon>Neisseriaceae</taxon>
        <taxon>Vitreoscilla</taxon>
    </lineage>
</organism>